<dbReference type="InterPro" id="IPR028889">
    <property type="entry name" value="USP"/>
</dbReference>
<organism evidence="8">
    <name type="scientific">Pelagomonas calceolata</name>
    <dbReference type="NCBI Taxonomy" id="35677"/>
    <lineage>
        <taxon>Eukaryota</taxon>
        <taxon>Sar</taxon>
        <taxon>Stramenopiles</taxon>
        <taxon>Ochrophyta</taxon>
        <taxon>Pelagophyceae</taxon>
        <taxon>Pelagomonadales</taxon>
        <taxon>Pelagomonadaceae</taxon>
        <taxon>Pelagomonas</taxon>
    </lineage>
</organism>
<dbReference type="InterPro" id="IPR001394">
    <property type="entry name" value="Peptidase_C19_UCH"/>
</dbReference>
<keyword evidence="2 4" id="KW-0863">Zinc-finger</keyword>
<dbReference type="SUPFAM" id="SSF54001">
    <property type="entry name" value="Cysteine proteinases"/>
    <property type="match status" value="1"/>
</dbReference>
<feature type="region of interest" description="Disordered" evidence="5">
    <location>
        <begin position="274"/>
        <end position="298"/>
    </location>
</feature>
<dbReference type="Proteomes" id="UP000789595">
    <property type="component" value="Unassembled WGS sequence"/>
</dbReference>
<dbReference type="AlphaFoldDB" id="A0A7S3ZW79"/>
<gene>
    <name evidence="8" type="ORF">PCAL00307_LOCUS11392</name>
    <name evidence="9" type="ORF">PECAL_6P03840</name>
</gene>
<keyword evidence="3" id="KW-0862">Zinc</keyword>
<dbReference type="SUPFAM" id="SSF144232">
    <property type="entry name" value="HIT/MYND zinc finger-like"/>
    <property type="match status" value="1"/>
</dbReference>
<evidence type="ECO:0000313" key="9">
    <source>
        <dbReference type="EMBL" id="CAH0378786.1"/>
    </source>
</evidence>
<feature type="compositionally biased region" description="Basic and acidic residues" evidence="5">
    <location>
        <begin position="274"/>
        <end position="286"/>
    </location>
</feature>
<dbReference type="EMBL" id="HBIW01013268">
    <property type="protein sequence ID" value="CAE0695956.1"/>
    <property type="molecule type" value="Transcribed_RNA"/>
</dbReference>
<dbReference type="InterPro" id="IPR050164">
    <property type="entry name" value="Peptidase_C19"/>
</dbReference>
<dbReference type="EMBL" id="CAKKNE010000006">
    <property type="protein sequence ID" value="CAH0378786.1"/>
    <property type="molecule type" value="Genomic_DNA"/>
</dbReference>
<dbReference type="PANTHER" id="PTHR24006:SF677">
    <property type="entry name" value="UBIQUITIN CARBOXYL-TERMINAL HYDROLASE 19"/>
    <property type="match status" value="1"/>
</dbReference>
<dbReference type="GO" id="GO:0005634">
    <property type="term" value="C:nucleus"/>
    <property type="evidence" value="ECO:0007669"/>
    <property type="project" value="TreeGrafter"/>
</dbReference>
<evidence type="ECO:0000256" key="1">
    <source>
        <dbReference type="ARBA" id="ARBA00022723"/>
    </source>
</evidence>
<dbReference type="Gene3D" id="6.10.140.2220">
    <property type="match status" value="1"/>
</dbReference>
<evidence type="ECO:0000313" key="8">
    <source>
        <dbReference type="EMBL" id="CAE0695956.1"/>
    </source>
</evidence>
<evidence type="ECO:0008006" key="11">
    <source>
        <dbReference type="Google" id="ProtNLM"/>
    </source>
</evidence>
<protein>
    <recommendedName>
        <fullName evidence="11">Ubiquitinyl hydrolase 1</fullName>
    </recommendedName>
</protein>
<dbReference type="PROSITE" id="PS00972">
    <property type="entry name" value="USP_1"/>
    <property type="match status" value="1"/>
</dbReference>
<evidence type="ECO:0000259" key="7">
    <source>
        <dbReference type="PROSITE" id="PS50865"/>
    </source>
</evidence>
<keyword evidence="1" id="KW-0479">Metal-binding</keyword>
<feature type="domain" description="MYND-type" evidence="7">
    <location>
        <begin position="7"/>
        <end position="44"/>
    </location>
</feature>
<dbReference type="PANTHER" id="PTHR24006">
    <property type="entry name" value="UBIQUITIN CARBOXYL-TERMINAL HYDROLASE"/>
    <property type="match status" value="1"/>
</dbReference>
<dbReference type="Pfam" id="PF01753">
    <property type="entry name" value="zf-MYND"/>
    <property type="match status" value="1"/>
</dbReference>
<accession>A0A7S3ZW79</accession>
<evidence type="ECO:0000259" key="6">
    <source>
        <dbReference type="PROSITE" id="PS50235"/>
    </source>
</evidence>
<proteinExistence type="predicted"/>
<dbReference type="GO" id="GO:0005829">
    <property type="term" value="C:cytosol"/>
    <property type="evidence" value="ECO:0007669"/>
    <property type="project" value="TreeGrafter"/>
</dbReference>
<dbReference type="OrthoDB" id="27652at2759"/>
<name>A0A7S3ZW79_9STRA</name>
<dbReference type="PROSITE" id="PS50865">
    <property type="entry name" value="ZF_MYND_2"/>
    <property type="match status" value="1"/>
</dbReference>
<dbReference type="GO" id="GO:0004843">
    <property type="term" value="F:cysteine-type deubiquitinase activity"/>
    <property type="evidence" value="ECO:0007669"/>
    <property type="project" value="InterPro"/>
</dbReference>
<dbReference type="InterPro" id="IPR002893">
    <property type="entry name" value="Znf_MYND"/>
</dbReference>
<dbReference type="Gene3D" id="3.90.70.10">
    <property type="entry name" value="Cysteine proteinases"/>
    <property type="match status" value="1"/>
</dbReference>
<evidence type="ECO:0000256" key="4">
    <source>
        <dbReference type="PROSITE-ProRule" id="PRU00134"/>
    </source>
</evidence>
<reference evidence="9" key="2">
    <citation type="submission" date="2021-11" db="EMBL/GenBank/DDBJ databases">
        <authorList>
            <consortium name="Genoscope - CEA"/>
            <person name="William W."/>
        </authorList>
    </citation>
    <scope>NUCLEOTIDE SEQUENCE</scope>
</reference>
<evidence type="ECO:0000256" key="2">
    <source>
        <dbReference type="ARBA" id="ARBA00022771"/>
    </source>
</evidence>
<dbReference type="GO" id="GO:0008270">
    <property type="term" value="F:zinc ion binding"/>
    <property type="evidence" value="ECO:0007669"/>
    <property type="project" value="UniProtKB-KW"/>
</dbReference>
<dbReference type="InterPro" id="IPR038765">
    <property type="entry name" value="Papain-like_cys_pep_sf"/>
</dbReference>
<keyword evidence="10" id="KW-1185">Reference proteome</keyword>
<dbReference type="Pfam" id="PF00443">
    <property type="entry name" value="UCH"/>
    <property type="match status" value="1"/>
</dbReference>
<reference evidence="8" key="1">
    <citation type="submission" date="2021-01" db="EMBL/GenBank/DDBJ databases">
        <authorList>
            <person name="Corre E."/>
            <person name="Pelletier E."/>
            <person name="Niang G."/>
            <person name="Scheremetjew M."/>
            <person name="Finn R."/>
            <person name="Kale V."/>
            <person name="Holt S."/>
            <person name="Cochrane G."/>
            <person name="Meng A."/>
            <person name="Brown T."/>
            <person name="Cohen L."/>
        </authorList>
    </citation>
    <scope>NUCLEOTIDE SEQUENCE</scope>
    <source>
        <strain evidence="8">CCMP1756</strain>
    </source>
</reference>
<feature type="domain" description="USP" evidence="6">
    <location>
        <begin position="81"/>
        <end position="444"/>
    </location>
</feature>
<evidence type="ECO:0000256" key="5">
    <source>
        <dbReference type="SAM" id="MobiDB-lite"/>
    </source>
</evidence>
<dbReference type="InterPro" id="IPR018200">
    <property type="entry name" value="USP_CS"/>
</dbReference>
<dbReference type="GO" id="GO:0016579">
    <property type="term" value="P:protein deubiquitination"/>
    <property type="evidence" value="ECO:0007669"/>
    <property type="project" value="InterPro"/>
</dbReference>
<dbReference type="PROSITE" id="PS50235">
    <property type="entry name" value="USP_3"/>
    <property type="match status" value="1"/>
</dbReference>
<evidence type="ECO:0000256" key="3">
    <source>
        <dbReference type="ARBA" id="ARBA00022833"/>
    </source>
</evidence>
<evidence type="ECO:0000313" key="10">
    <source>
        <dbReference type="Proteomes" id="UP000789595"/>
    </source>
</evidence>
<sequence>METSKTCAYCSKPDALKICGRCRNQPYCSLECQRSDWRRHKASCAPLAPPPPRRTNRLHKDAFRPFAKKALSKKNNAGCRVGLRNEGNTCYLTCVLQCLTYSPLAGYLLELDVDGSNNMMAELQSHIRKVWKRNELLSRTEPSRIGSEEDSDDSAETVQACKTEDIDVARSLLKRTLHNGRMQDAHEALVDIQAQLLESCGASKSLTGKALAEWERSTIVHDVFGSDLEQACVCSACGFRSPSTHVEMMLMLNATLGLRDEDFLLSAESSMEKPWESRSATREALKRGSGTSPRAPPPPTTVEELLKLYFSTETIDDYACDECHERCRCDKVSGFRTTPNCLATYIDRQPQYNQLFGKLNRVVTFSETLDLRPFCVEPGSDEIYRLYAVVCHLDVAGSTFFGHYVCYVRDDRERWWLLDDESVRPVGWDAVRRVNPYMLFYARARPHLVFRAAPARPREGE</sequence>
<dbReference type="PROSITE" id="PS01360">
    <property type="entry name" value="ZF_MYND_1"/>
    <property type="match status" value="1"/>
</dbReference>